<evidence type="ECO:0000313" key="2">
    <source>
        <dbReference type="Proteomes" id="UP000821845"/>
    </source>
</evidence>
<sequence length="304" mass="33933">MYADDGDDSGDLFKRDFKYYKRKAVRPDLSNVIDFERPDEFPVEVHARFQTTPDCSEVGIVSDSELVCYRVPANRGLLVIPNPFTPRGQRQWVSRALRSYPKPPNCTNLKVLKPPDTFPASLRSDDFYKNLRWVTLGLHHDWDTKVYDLENATSFPSCLRALSKKLATLLGHPGFEPEAAIVNYYAMNSTLSGHVDRSEVDLGSPLFSVSFGQTAVFLVGGATKDVKPTAMFLKSGDVVVMTGESRVAYHAVPLVLPREDGSAPWDYVGEMCGGDDVDGDWSAEAEYLSDHRINLNVRQVFAKS</sequence>
<protein>
    <submittedName>
        <fullName evidence="1">Uncharacterized protein</fullName>
    </submittedName>
</protein>
<proteinExistence type="predicted"/>
<organism evidence="1 2">
    <name type="scientific">Hyalomma asiaticum</name>
    <name type="common">Tick</name>
    <dbReference type="NCBI Taxonomy" id="266040"/>
    <lineage>
        <taxon>Eukaryota</taxon>
        <taxon>Metazoa</taxon>
        <taxon>Ecdysozoa</taxon>
        <taxon>Arthropoda</taxon>
        <taxon>Chelicerata</taxon>
        <taxon>Arachnida</taxon>
        <taxon>Acari</taxon>
        <taxon>Parasitiformes</taxon>
        <taxon>Ixodida</taxon>
        <taxon>Ixodoidea</taxon>
        <taxon>Ixodidae</taxon>
        <taxon>Hyalomminae</taxon>
        <taxon>Hyalomma</taxon>
    </lineage>
</organism>
<accession>A0ACB7T382</accession>
<keyword evidence="2" id="KW-1185">Reference proteome</keyword>
<gene>
    <name evidence="1" type="ORF">HPB50_000798</name>
</gene>
<comment type="caution">
    <text evidence="1">The sequence shown here is derived from an EMBL/GenBank/DDBJ whole genome shotgun (WGS) entry which is preliminary data.</text>
</comment>
<name>A0ACB7T382_HYAAI</name>
<dbReference type="Proteomes" id="UP000821845">
    <property type="component" value="Chromosome 11"/>
</dbReference>
<reference evidence="1" key="1">
    <citation type="submission" date="2020-05" db="EMBL/GenBank/DDBJ databases">
        <title>Large-scale comparative analyses of tick genomes elucidate their genetic diversity and vector capacities.</title>
        <authorList>
            <person name="Jia N."/>
            <person name="Wang J."/>
            <person name="Shi W."/>
            <person name="Du L."/>
            <person name="Sun Y."/>
            <person name="Zhan W."/>
            <person name="Jiang J."/>
            <person name="Wang Q."/>
            <person name="Zhang B."/>
            <person name="Ji P."/>
            <person name="Sakyi L.B."/>
            <person name="Cui X."/>
            <person name="Yuan T."/>
            <person name="Jiang B."/>
            <person name="Yang W."/>
            <person name="Lam T.T.-Y."/>
            <person name="Chang Q."/>
            <person name="Ding S."/>
            <person name="Wang X."/>
            <person name="Zhu J."/>
            <person name="Ruan X."/>
            <person name="Zhao L."/>
            <person name="Wei J."/>
            <person name="Que T."/>
            <person name="Du C."/>
            <person name="Cheng J."/>
            <person name="Dai P."/>
            <person name="Han X."/>
            <person name="Huang E."/>
            <person name="Gao Y."/>
            <person name="Liu J."/>
            <person name="Shao H."/>
            <person name="Ye R."/>
            <person name="Li L."/>
            <person name="Wei W."/>
            <person name="Wang X."/>
            <person name="Wang C."/>
            <person name="Yang T."/>
            <person name="Huo Q."/>
            <person name="Li W."/>
            <person name="Guo W."/>
            <person name="Chen H."/>
            <person name="Zhou L."/>
            <person name="Ni X."/>
            <person name="Tian J."/>
            <person name="Zhou Y."/>
            <person name="Sheng Y."/>
            <person name="Liu T."/>
            <person name="Pan Y."/>
            <person name="Xia L."/>
            <person name="Li J."/>
            <person name="Zhao F."/>
            <person name="Cao W."/>
        </authorList>
    </citation>
    <scope>NUCLEOTIDE SEQUENCE</scope>
    <source>
        <strain evidence="1">Hyas-2018</strain>
    </source>
</reference>
<dbReference type="EMBL" id="CM023491">
    <property type="protein sequence ID" value="KAH6940563.1"/>
    <property type="molecule type" value="Genomic_DNA"/>
</dbReference>
<evidence type="ECO:0000313" key="1">
    <source>
        <dbReference type="EMBL" id="KAH6940563.1"/>
    </source>
</evidence>